<comment type="caution">
    <text evidence="1">The sequence shown here is derived from an EMBL/GenBank/DDBJ whole genome shotgun (WGS) entry which is preliminary data.</text>
</comment>
<sequence length="199" mass="21183">MVSTTPTGRLVFVPQVQHLTLDVADASAGAVPELCSTEFGGRDSLVEDDGKGTITIRRRGPVHPFDLARRTAHVTLSPLVAWHIEVQGPAAHIEADLTGLPLLSLTVTGGLTQARFVLPHTDRTVAVHFGSGVRKTTIVRPPSVRATLRGDTGFTGLSLDGEWVGTRTEADWRSAEPVESTPGCYDITLDSGANRLTIA</sequence>
<organism evidence="1 2">
    <name type="scientific">Streptomyces chrestomyceticus</name>
    <dbReference type="NCBI Taxonomy" id="68185"/>
    <lineage>
        <taxon>Bacteria</taxon>
        <taxon>Bacillati</taxon>
        <taxon>Actinomycetota</taxon>
        <taxon>Actinomycetes</taxon>
        <taxon>Kitasatosporales</taxon>
        <taxon>Streptomycetaceae</taxon>
        <taxon>Streptomyces</taxon>
    </lineage>
</organism>
<keyword evidence="2" id="KW-1185">Reference proteome</keyword>
<proteinExistence type="predicted"/>
<dbReference type="Proteomes" id="UP001348265">
    <property type="component" value="Unassembled WGS sequence"/>
</dbReference>
<evidence type="ECO:0000313" key="1">
    <source>
        <dbReference type="EMBL" id="MEF3115071.1"/>
    </source>
</evidence>
<evidence type="ECO:0000313" key="2">
    <source>
        <dbReference type="Proteomes" id="UP001348265"/>
    </source>
</evidence>
<reference evidence="1 2" key="1">
    <citation type="submission" date="2023-08" db="EMBL/GenBank/DDBJ databases">
        <authorList>
            <person name="Sharma P."/>
            <person name="Verma V."/>
            <person name="Mohan M.K."/>
            <person name="Dubey A.K."/>
        </authorList>
    </citation>
    <scope>NUCLEOTIDE SEQUENCE [LARGE SCALE GENOMIC DNA]</scope>
    <source>
        <strain evidence="1 2">ADP4</strain>
    </source>
</reference>
<protein>
    <submittedName>
        <fullName evidence="1">Uncharacterized protein</fullName>
    </submittedName>
</protein>
<dbReference type="EMBL" id="JAVFKM010000008">
    <property type="protein sequence ID" value="MEF3115071.1"/>
    <property type="molecule type" value="Genomic_DNA"/>
</dbReference>
<accession>A0ABU7WUY2</accession>
<dbReference type="RefSeq" id="WP_031001460.1">
    <property type="nucleotide sequence ID" value="NZ_JAVFKM010000008.1"/>
</dbReference>
<name>A0ABU7WUY2_9ACTN</name>
<gene>
    <name evidence="1" type="ORF">RB636_18035</name>
</gene>